<dbReference type="EMBL" id="GBRH01224566">
    <property type="protein sequence ID" value="JAD73329.1"/>
    <property type="molecule type" value="Transcribed_RNA"/>
</dbReference>
<organism evidence="2">
    <name type="scientific">Arundo donax</name>
    <name type="common">Giant reed</name>
    <name type="synonym">Donax arundinaceus</name>
    <dbReference type="NCBI Taxonomy" id="35708"/>
    <lineage>
        <taxon>Eukaryota</taxon>
        <taxon>Viridiplantae</taxon>
        <taxon>Streptophyta</taxon>
        <taxon>Embryophyta</taxon>
        <taxon>Tracheophyta</taxon>
        <taxon>Spermatophyta</taxon>
        <taxon>Magnoliopsida</taxon>
        <taxon>Liliopsida</taxon>
        <taxon>Poales</taxon>
        <taxon>Poaceae</taxon>
        <taxon>PACMAD clade</taxon>
        <taxon>Arundinoideae</taxon>
        <taxon>Arundineae</taxon>
        <taxon>Arundo</taxon>
    </lineage>
</organism>
<protein>
    <submittedName>
        <fullName evidence="2">Uncharacterized protein</fullName>
    </submittedName>
</protein>
<proteinExistence type="predicted"/>
<evidence type="ECO:0000313" key="2">
    <source>
        <dbReference type="EMBL" id="JAD73329.1"/>
    </source>
</evidence>
<evidence type="ECO:0000256" key="1">
    <source>
        <dbReference type="SAM" id="MobiDB-lite"/>
    </source>
</evidence>
<accession>A0A0A9CAJ3</accession>
<name>A0A0A9CAJ3_ARUDO</name>
<sequence length="61" mass="7530">MFSKREVEETRTEQRKPAYNFTARPTNNQPSQRLCGWVHFEHHPENWQARLYVRRHKIHSL</sequence>
<dbReference type="AlphaFoldDB" id="A0A0A9CAJ3"/>
<reference evidence="2" key="2">
    <citation type="journal article" date="2015" name="Data Brief">
        <title>Shoot transcriptome of the giant reed, Arundo donax.</title>
        <authorList>
            <person name="Barrero R.A."/>
            <person name="Guerrero F.D."/>
            <person name="Moolhuijzen P."/>
            <person name="Goolsby J.A."/>
            <person name="Tidwell J."/>
            <person name="Bellgard S.E."/>
            <person name="Bellgard M.I."/>
        </authorList>
    </citation>
    <scope>NUCLEOTIDE SEQUENCE</scope>
    <source>
        <tissue evidence="2">Shoot tissue taken approximately 20 cm above the soil surface</tissue>
    </source>
</reference>
<reference evidence="2" key="1">
    <citation type="submission" date="2014-09" db="EMBL/GenBank/DDBJ databases">
        <authorList>
            <person name="Magalhaes I.L.F."/>
            <person name="Oliveira U."/>
            <person name="Santos F.R."/>
            <person name="Vidigal T.H.D.A."/>
            <person name="Brescovit A.D."/>
            <person name="Santos A.J."/>
        </authorList>
    </citation>
    <scope>NUCLEOTIDE SEQUENCE</scope>
    <source>
        <tissue evidence="2">Shoot tissue taken approximately 20 cm above the soil surface</tissue>
    </source>
</reference>
<feature type="region of interest" description="Disordered" evidence="1">
    <location>
        <begin position="1"/>
        <end position="27"/>
    </location>
</feature>
<feature type="compositionally biased region" description="Basic and acidic residues" evidence="1">
    <location>
        <begin position="1"/>
        <end position="16"/>
    </location>
</feature>